<dbReference type="OrthoDB" id="4406129at2"/>
<proteinExistence type="predicted"/>
<organism evidence="1 2">
    <name type="scientific">Corynebacterium efficiens (strain DSM 44549 / YS-314 / AJ 12310 / JCM 11189 / NBRC 100395)</name>
    <dbReference type="NCBI Taxonomy" id="196164"/>
    <lineage>
        <taxon>Bacteria</taxon>
        <taxon>Bacillati</taxon>
        <taxon>Actinomycetota</taxon>
        <taxon>Actinomycetes</taxon>
        <taxon>Mycobacteriales</taxon>
        <taxon>Corynebacteriaceae</taxon>
        <taxon>Corynebacterium</taxon>
    </lineage>
</organism>
<sequence>MPTTKRRNIYRRHRDGQVSKLAPGIFVPRATFDSLEPWDRFQLRCAATGYGYPKYTLVGKAAAAIWGIPYGDIPGRVELARLNGHGGLRTDLVSMRRLASIPGQPPQLHRGVSVTTPLQTVLDLGRWHPLADAVTAADHCLHHGLFTLTQLSEHATHLTGCKGVGNLKDLLLLVHGASESPRESALRVAMWENGFPAPHLQASIIDESGRFLGRADALFADSSVLVEYDGRGKYRCSPDQTTEQALMEERRREKDLLNLGTRMIRVTAETFTSGRWIHDLRRELDLGKGRPLDQRLWTSQGLGWGRAQDKQPSGSLYPRYPV</sequence>
<dbReference type="HOGENOM" id="CLU_052626_4_1_11"/>
<dbReference type="eggNOG" id="COG5340">
    <property type="taxonomic scope" value="Bacteria"/>
</dbReference>
<dbReference type="EMBL" id="BA000035">
    <property type="protein sequence ID" value="BAC19456.1"/>
    <property type="molecule type" value="Genomic_DNA"/>
</dbReference>
<protein>
    <recommendedName>
        <fullName evidence="3">DUF559 domain-containing protein</fullName>
    </recommendedName>
</protein>
<dbReference type="STRING" id="196164.gene:10743093"/>
<dbReference type="AlphaFoldDB" id="Q8FM61"/>
<dbReference type="Proteomes" id="UP000001409">
    <property type="component" value="Chromosome"/>
</dbReference>
<name>Q8FM61_COREF</name>
<keyword evidence="2" id="KW-1185">Reference proteome</keyword>
<dbReference type="KEGG" id="cef:CE2646"/>
<accession>Q8FM61</accession>
<reference evidence="1 2" key="1">
    <citation type="journal article" date="2003" name="Genome Res.">
        <title>Comparative complete genome sequence analysis of the amino acid replacements responsible for the thermostability of Corynebacterium efficiens.</title>
        <authorList>
            <person name="Nishio Y."/>
            <person name="Nakamura Y."/>
            <person name="Kawarabayasi Y."/>
            <person name="Usuda Y."/>
            <person name="Kimura E."/>
            <person name="Sugimoto S."/>
            <person name="Matsui K."/>
            <person name="Yamagishi A."/>
            <person name="Kikuchi H."/>
            <person name="Ikeo K."/>
            <person name="Gojobori T."/>
        </authorList>
    </citation>
    <scope>NUCLEOTIDE SEQUENCE [LARGE SCALE GENOMIC DNA]</scope>
    <source>
        <strain evidence="2">DSM 44549 / YS-314 / AJ 12310 / JCM 11189 / NBRC 100395</strain>
    </source>
</reference>
<evidence type="ECO:0000313" key="1">
    <source>
        <dbReference type="EMBL" id="BAC19456.1"/>
    </source>
</evidence>
<evidence type="ECO:0000313" key="2">
    <source>
        <dbReference type="Proteomes" id="UP000001409"/>
    </source>
</evidence>
<evidence type="ECO:0008006" key="3">
    <source>
        <dbReference type="Google" id="ProtNLM"/>
    </source>
</evidence>
<dbReference type="RefSeq" id="WP_011076023.1">
    <property type="nucleotide sequence ID" value="NC_004369.1"/>
</dbReference>